<evidence type="ECO:0000256" key="1">
    <source>
        <dbReference type="ARBA" id="ARBA00004370"/>
    </source>
</evidence>
<evidence type="ECO:0000256" key="7">
    <source>
        <dbReference type="HAMAP-Rule" id="MF_01416"/>
    </source>
</evidence>
<evidence type="ECO:0000256" key="2">
    <source>
        <dbReference type="ARBA" id="ARBA00022448"/>
    </source>
</evidence>
<keyword evidence="5 7" id="KW-0472">Membrane</keyword>
<dbReference type="SUPFAM" id="SSF47928">
    <property type="entry name" value="N-terminal domain of the delta subunit of the F1F0-ATP synthase"/>
    <property type="match status" value="1"/>
</dbReference>
<comment type="function">
    <text evidence="7">F(1)F(0) ATP synthase produces ATP from ADP in the presence of a proton or sodium gradient. F-type ATPases consist of two structural domains, F(1) containing the extramembraneous catalytic core and F(0) containing the membrane proton channel, linked together by a central stalk and a peripheral stalk. During catalysis, ATP synthesis in the catalytic domain of F(1) is coupled via a rotary mechanism of the central stalk subunits to proton translocation.</text>
</comment>
<dbReference type="PANTHER" id="PTHR11910">
    <property type="entry name" value="ATP SYNTHASE DELTA CHAIN"/>
    <property type="match status" value="1"/>
</dbReference>
<evidence type="ECO:0000256" key="6">
    <source>
        <dbReference type="ARBA" id="ARBA00023310"/>
    </source>
</evidence>
<sequence length="178" mass="20507">MSHQAKAFGQALFQLGQEEGLSQLLFEQFELVDTLWQQHPEYVRLLDLVSLPKEERTQLLDQVFGQSLHPYLLHCLKLVTRAAYNHKLHESWLEFRHLYDQQQGIVRVQAVSAIPMTEGQKQALRQKLEQVTGKQVECSYQVDATCLGGVRLNLQGYQLDGTVEAQLERLRRLLAQPV</sequence>
<keyword evidence="4 7" id="KW-0406">Ion transport</keyword>
<dbReference type="Proteomes" id="UP000713596">
    <property type="component" value="Unassembled WGS sequence"/>
</dbReference>
<dbReference type="HAMAP" id="MF_01416">
    <property type="entry name" value="ATP_synth_delta_bact"/>
    <property type="match status" value="1"/>
</dbReference>
<keyword evidence="2 7" id="KW-0813">Transport</keyword>
<dbReference type="InterPro" id="IPR026015">
    <property type="entry name" value="ATP_synth_OSCP/delta_N_sf"/>
</dbReference>
<comment type="similarity">
    <text evidence="7">Belongs to the ATPase delta chain family.</text>
</comment>
<comment type="subcellular location">
    <subcellularLocation>
        <location evidence="7">Cell membrane</location>
        <topology evidence="7">Peripheral membrane protein</topology>
    </subcellularLocation>
    <subcellularLocation>
        <location evidence="1">Membrane</location>
    </subcellularLocation>
</comment>
<dbReference type="InterPro" id="IPR000711">
    <property type="entry name" value="ATPase_OSCP/dsu"/>
</dbReference>
<keyword evidence="3 7" id="KW-0375">Hydrogen ion transport</keyword>
<reference evidence="8" key="2">
    <citation type="submission" date="2021-04" db="EMBL/GenBank/DDBJ databases">
        <authorList>
            <person name="Gilroy R."/>
        </authorList>
    </citation>
    <scope>NUCLEOTIDE SEQUENCE</scope>
    <source>
        <strain evidence="8">B5_2728</strain>
    </source>
</reference>
<dbReference type="NCBIfam" id="TIGR01145">
    <property type="entry name" value="ATP_synt_delta"/>
    <property type="match status" value="1"/>
</dbReference>
<comment type="function">
    <text evidence="7">This protein is part of the stalk that links CF(0) to CF(1). It either transmits conformational changes from CF(0) to CF(1) or is implicated in proton conduction.</text>
</comment>
<keyword evidence="7" id="KW-1003">Cell membrane</keyword>
<reference evidence="8" key="1">
    <citation type="journal article" date="2021" name="PeerJ">
        <title>Extensive microbial diversity within the chicken gut microbiome revealed by metagenomics and culture.</title>
        <authorList>
            <person name="Gilroy R."/>
            <person name="Ravi A."/>
            <person name="Getino M."/>
            <person name="Pursley I."/>
            <person name="Horton D.L."/>
            <person name="Alikhan N.F."/>
            <person name="Baker D."/>
            <person name="Gharbi K."/>
            <person name="Hall N."/>
            <person name="Watson M."/>
            <person name="Adriaenssens E.M."/>
            <person name="Foster-Nyarko E."/>
            <person name="Jarju S."/>
            <person name="Secka A."/>
            <person name="Antonio M."/>
            <person name="Oren A."/>
            <person name="Chaudhuri R.R."/>
            <person name="La Ragione R."/>
            <person name="Hildebrand F."/>
            <person name="Pallen M.J."/>
        </authorList>
    </citation>
    <scope>NUCLEOTIDE SEQUENCE</scope>
    <source>
        <strain evidence="8">B5_2728</strain>
    </source>
</reference>
<proteinExistence type="inferred from homology"/>
<dbReference type="GO" id="GO:0045259">
    <property type="term" value="C:proton-transporting ATP synthase complex"/>
    <property type="evidence" value="ECO:0007669"/>
    <property type="project" value="UniProtKB-KW"/>
</dbReference>
<dbReference type="PRINTS" id="PR00125">
    <property type="entry name" value="ATPASEDELTA"/>
</dbReference>
<comment type="caution">
    <text evidence="8">The sequence shown here is derived from an EMBL/GenBank/DDBJ whole genome shotgun (WGS) entry which is preliminary data.</text>
</comment>
<dbReference type="EMBL" id="JAHLFP010000069">
    <property type="protein sequence ID" value="MBU3806758.1"/>
    <property type="molecule type" value="Genomic_DNA"/>
</dbReference>
<protein>
    <recommendedName>
        <fullName evidence="7">ATP synthase subunit delta</fullName>
    </recommendedName>
    <alternativeName>
        <fullName evidence="7">ATP synthase F(1) sector subunit delta</fullName>
    </alternativeName>
    <alternativeName>
        <fullName evidence="7">F-type ATPase subunit delta</fullName>
        <shortName evidence="7">F-ATPase subunit delta</shortName>
    </alternativeName>
</protein>
<dbReference type="GO" id="GO:0005886">
    <property type="term" value="C:plasma membrane"/>
    <property type="evidence" value="ECO:0007669"/>
    <property type="project" value="UniProtKB-SubCell"/>
</dbReference>
<evidence type="ECO:0000313" key="9">
    <source>
        <dbReference type="Proteomes" id="UP000713596"/>
    </source>
</evidence>
<organism evidence="8 9">
    <name type="scientific">Candidatus Allofournierella pullistercoris</name>
    <dbReference type="NCBI Taxonomy" id="2838597"/>
    <lineage>
        <taxon>Bacteria</taxon>
        <taxon>Bacillati</taxon>
        <taxon>Bacillota</taxon>
        <taxon>Clostridia</taxon>
        <taxon>Eubacteriales</taxon>
        <taxon>Oscillospiraceae</taxon>
        <taxon>Allofournierella</taxon>
    </lineage>
</organism>
<evidence type="ECO:0000313" key="8">
    <source>
        <dbReference type="EMBL" id="MBU3806758.1"/>
    </source>
</evidence>
<keyword evidence="7" id="KW-0139">CF(1)</keyword>
<dbReference type="AlphaFoldDB" id="A0A948T3I5"/>
<evidence type="ECO:0000256" key="5">
    <source>
        <dbReference type="ARBA" id="ARBA00023136"/>
    </source>
</evidence>
<evidence type="ECO:0000256" key="4">
    <source>
        <dbReference type="ARBA" id="ARBA00023065"/>
    </source>
</evidence>
<dbReference type="GO" id="GO:0046933">
    <property type="term" value="F:proton-transporting ATP synthase activity, rotational mechanism"/>
    <property type="evidence" value="ECO:0007669"/>
    <property type="project" value="UniProtKB-UniRule"/>
</dbReference>
<dbReference type="Gene3D" id="1.10.520.20">
    <property type="entry name" value="N-terminal domain of the delta subunit of the F1F0-ATP synthase"/>
    <property type="match status" value="1"/>
</dbReference>
<evidence type="ECO:0000256" key="3">
    <source>
        <dbReference type="ARBA" id="ARBA00022781"/>
    </source>
</evidence>
<keyword evidence="6 7" id="KW-0066">ATP synthesis</keyword>
<accession>A0A948T3I5</accession>
<dbReference type="Pfam" id="PF00213">
    <property type="entry name" value="OSCP"/>
    <property type="match status" value="1"/>
</dbReference>
<gene>
    <name evidence="7 8" type="primary">atpH</name>
    <name evidence="8" type="ORF">H9882_07725</name>
</gene>
<name>A0A948T3I5_9FIRM</name>